<protein>
    <submittedName>
        <fullName evidence="1">Uncharacterized protein</fullName>
    </submittedName>
</protein>
<proteinExistence type="predicted"/>
<name>A0A8J3R070_9ACTN</name>
<dbReference type="RefSeq" id="WP_203923991.1">
    <property type="nucleotide sequence ID" value="NZ_BONZ01000100.1"/>
</dbReference>
<accession>A0A8J3R070</accession>
<comment type="caution">
    <text evidence="1">The sequence shown here is derived from an EMBL/GenBank/DDBJ whole genome shotgun (WGS) entry which is preliminary data.</text>
</comment>
<organism evidence="1 2">
    <name type="scientific">Rugosimonospora africana</name>
    <dbReference type="NCBI Taxonomy" id="556532"/>
    <lineage>
        <taxon>Bacteria</taxon>
        <taxon>Bacillati</taxon>
        <taxon>Actinomycetota</taxon>
        <taxon>Actinomycetes</taxon>
        <taxon>Micromonosporales</taxon>
        <taxon>Micromonosporaceae</taxon>
        <taxon>Rugosimonospora</taxon>
    </lineage>
</organism>
<dbReference type="AlphaFoldDB" id="A0A8J3R070"/>
<evidence type="ECO:0000313" key="2">
    <source>
        <dbReference type="Proteomes" id="UP000642748"/>
    </source>
</evidence>
<dbReference type="Proteomes" id="UP000642748">
    <property type="component" value="Unassembled WGS sequence"/>
</dbReference>
<reference evidence="1" key="1">
    <citation type="submission" date="2021-01" db="EMBL/GenBank/DDBJ databases">
        <title>Whole genome shotgun sequence of Rugosimonospora africana NBRC 104875.</title>
        <authorList>
            <person name="Komaki H."/>
            <person name="Tamura T."/>
        </authorList>
    </citation>
    <scope>NUCLEOTIDE SEQUENCE</scope>
    <source>
        <strain evidence="1">NBRC 104875</strain>
    </source>
</reference>
<gene>
    <name evidence="1" type="ORF">Raf01_87410</name>
</gene>
<sequence>MSADPARVAAARQLLSHLGVTLAGLQAEPGPRLPTLTEYLPRVVAAAGSGARRTHGTYWNRMAAVWGERALDAIAASDIEAMQRQIAATARSRRNSRSGPRFGVVLAPHKVSPQRPRPLGSVCGWLSA</sequence>
<dbReference type="EMBL" id="BONZ01000100">
    <property type="protein sequence ID" value="GIH20569.1"/>
    <property type="molecule type" value="Genomic_DNA"/>
</dbReference>
<evidence type="ECO:0000313" key="1">
    <source>
        <dbReference type="EMBL" id="GIH20569.1"/>
    </source>
</evidence>
<keyword evidence="2" id="KW-1185">Reference proteome</keyword>